<dbReference type="HOGENOM" id="CLU_026080_0_0_11"/>
<dbReference type="Pfam" id="PF00498">
    <property type="entry name" value="FHA"/>
    <property type="match status" value="1"/>
</dbReference>
<dbReference type="EMBL" id="ADCX01000002">
    <property type="protein sequence ID" value="EFG26711.2"/>
    <property type="molecule type" value="Genomic_DNA"/>
</dbReference>
<evidence type="ECO:0000313" key="4">
    <source>
        <dbReference type="EMBL" id="EFG26711.2"/>
    </source>
</evidence>
<keyword evidence="1" id="KW-0597">Phosphoprotein</keyword>
<gene>
    <name evidence="4" type="ORF">HMPREF9020_00338</name>
</gene>
<dbReference type="SMART" id="SM00240">
    <property type="entry name" value="FHA"/>
    <property type="match status" value="1"/>
</dbReference>
<evidence type="ECO:0000256" key="2">
    <source>
        <dbReference type="SAM" id="MobiDB-lite"/>
    </source>
</evidence>
<dbReference type="SUPFAM" id="SSF49879">
    <property type="entry name" value="SMAD/FHA domain"/>
    <property type="match status" value="1"/>
</dbReference>
<dbReference type="Proteomes" id="UP000005777">
    <property type="component" value="Unassembled WGS sequence"/>
</dbReference>
<dbReference type="InterPro" id="IPR000253">
    <property type="entry name" value="FHA_dom"/>
</dbReference>
<dbReference type="AlphaFoldDB" id="W5II94"/>
<dbReference type="InterPro" id="IPR008984">
    <property type="entry name" value="SMAD_FHA_dom_sf"/>
</dbReference>
<dbReference type="eggNOG" id="COG1716">
    <property type="taxonomic scope" value="Bacteria"/>
</dbReference>
<accession>W5II94</accession>
<evidence type="ECO:0000259" key="3">
    <source>
        <dbReference type="PROSITE" id="PS50006"/>
    </source>
</evidence>
<evidence type="ECO:0000256" key="1">
    <source>
        <dbReference type="ARBA" id="ARBA00022553"/>
    </source>
</evidence>
<proteinExistence type="predicted"/>
<dbReference type="CDD" id="cd00060">
    <property type="entry name" value="FHA"/>
    <property type="match status" value="1"/>
</dbReference>
<dbReference type="Gene3D" id="2.60.200.20">
    <property type="match status" value="1"/>
</dbReference>
<protein>
    <recommendedName>
        <fullName evidence="3">FHA domain-containing protein</fullName>
    </recommendedName>
</protein>
<keyword evidence="5" id="KW-1185">Reference proteome</keyword>
<reference evidence="4 5" key="1">
    <citation type="submission" date="2012-01" db="EMBL/GenBank/DDBJ databases">
        <title>The Genome Sequence of Scardovia inopinata F0304.</title>
        <authorList>
            <consortium name="The Broad Institute Genome Sequencing Platform"/>
            <person name="Earl A."/>
            <person name="Ward D."/>
            <person name="Feldgarden M."/>
            <person name="Gevers D."/>
            <person name="Izard J."/>
            <person name="Baranova O.V."/>
            <person name="Blanton J.M."/>
            <person name="Tanner A.C."/>
            <person name="Dewhirst F.E."/>
            <person name="Young S.K."/>
            <person name="Zeng Q."/>
            <person name="Gargeya S."/>
            <person name="Fitzgerald M."/>
            <person name="Haas B."/>
            <person name="Abouelleil A."/>
            <person name="Alvarado L."/>
            <person name="Arachchi H.M."/>
            <person name="Berlin A."/>
            <person name="Chapman S.B."/>
            <person name="Gearin G."/>
            <person name="Goldberg J."/>
            <person name="Griggs A."/>
            <person name="Gujja S."/>
            <person name="Hansen M."/>
            <person name="Heiman D."/>
            <person name="Howarth C."/>
            <person name="Larimer J."/>
            <person name="Lui A."/>
            <person name="MacDonald P.J."/>
            <person name="McCowen C."/>
            <person name="Montmayeur A."/>
            <person name="Murphy C."/>
            <person name="Neiman D."/>
            <person name="Pearson M."/>
            <person name="Priest M."/>
            <person name="Roberts A."/>
            <person name="Saif S."/>
            <person name="Shea T."/>
            <person name="Sisk P."/>
            <person name="Stolte C."/>
            <person name="Sykes S."/>
            <person name="Wortman J."/>
            <person name="Nusbaum C."/>
            <person name="Birren B."/>
        </authorList>
    </citation>
    <scope>NUCLEOTIDE SEQUENCE [LARGE SCALE GENOMIC DNA]</scope>
    <source>
        <strain evidence="4 5">F0304</strain>
    </source>
</reference>
<organism evidence="4 5">
    <name type="scientific">Scardovia inopinata F0304</name>
    <dbReference type="NCBI Taxonomy" id="641146"/>
    <lineage>
        <taxon>Bacteria</taxon>
        <taxon>Bacillati</taxon>
        <taxon>Actinomycetota</taxon>
        <taxon>Actinomycetes</taxon>
        <taxon>Bifidobacteriales</taxon>
        <taxon>Bifidobacteriaceae</taxon>
        <taxon>Scardovia</taxon>
    </lineage>
</organism>
<comment type="caution">
    <text evidence="4">The sequence shown here is derived from an EMBL/GenBank/DDBJ whole genome shotgun (WGS) entry which is preliminary data.</text>
</comment>
<feature type="compositionally biased region" description="Basic and acidic residues" evidence="2">
    <location>
        <begin position="255"/>
        <end position="270"/>
    </location>
</feature>
<dbReference type="PROSITE" id="PS50006">
    <property type="entry name" value="FHA_DOMAIN"/>
    <property type="match status" value="1"/>
</dbReference>
<sequence length="378" mass="42076">MTEPVEWEIRVDNHSVAHVEPGQSLVIGRKPIRPLPQEEGRERLDIVDDTKSVSKRHALFTTDGQGNATVEDLQSTNGTYVVTKTDDLWRIAADMPFDLPQESVRLQLGDVPVEVVPKVRKPAEPEPVSQPMAAVSDLFSYASAIRSEGSQDSQGSRMSVDDILDVRQGEPTHIFHAMKKDSSPFSQIHDRVIKNELNHNVGVATDQSEASSEPDRNSAEPAESEQDPSESRSTHETPAPEQKVPDSTDNPTDDPTDKFRPHPTSSKEEDTQPAPVPSYQPAFEPGSVFDRLSRGEFDRKEDVIESGGFTSEDAKKTREFDDQFAIARHPKLLPFLALNPSLYGDLYAWLEALGNADIDDALRSNKGYQTWKKQENSH</sequence>
<dbReference type="Pfam" id="PF25591">
    <property type="entry name" value="LRV_2"/>
    <property type="match status" value="1"/>
</dbReference>
<feature type="compositionally biased region" description="Basic and acidic residues" evidence="2">
    <location>
        <begin position="291"/>
        <end position="303"/>
    </location>
</feature>
<evidence type="ECO:0000313" key="5">
    <source>
        <dbReference type="Proteomes" id="UP000005777"/>
    </source>
</evidence>
<feature type="domain" description="FHA" evidence="3">
    <location>
        <begin position="25"/>
        <end position="81"/>
    </location>
</feature>
<dbReference type="InterPro" id="IPR057893">
    <property type="entry name" value="LRV_2"/>
</dbReference>
<name>W5II94_SCAIO</name>
<feature type="region of interest" description="Disordered" evidence="2">
    <location>
        <begin position="201"/>
        <end position="315"/>
    </location>
</feature>